<gene>
    <name evidence="1" type="ORF">DARMORV10_A10P01820.1</name>
</gene>
<protein>
    <submittedName>
        <fullName evidence="1">(rape) hypothetical protein</fullName>
    </submittedName>
</protein>
<evidence type="ECO:0000313" key="1">
    <source>
        <dbReference type="EMBL" id="CAF2309095.1"/>
    </source>
</evidence>
<accession>A0A817AZN7</accession>
<dbReference type="Proteomes" id="UP001295469">
    <property type="component" value="Chromosome A10"/>
</dbReference>
<name>A0A817AZN7_BRANA</name>
<organism evidence="1">
    <name type="scientific">Brassica napus</name>
    <name type="common">Rape</name>
    <dbReference type="NCBI Taxonomy" id="3708"/>
    <lineage>
        <taxon>Eukaryota</taxon>
        <taxon>Viridiplantae</taxon>
        <taxon>Streptophyta</taxon>
        <taxon>Embryophyta</taxon>
        <taxon>Tracheophyta</taxon>
        <taxon>Spermatophyta</taxon>
        <taxon>Magnoliopsida</taxon>
        <taxon>eudicotyledons</taxon>
        <taxon>Gunneridae</taxon>
        <taxon>Pentapetalae</taxon>
        <taxon>rosids</taxon>
        <taxon>malvids</taxon>
        <taxon>Brassicales</taxon>
        <taxon>Brassicaceae</taxon>
        <taxon>Brassiceae</taxon>
        <taxon>Brassica</taxon>
    </lineage>
</organism>
<sequence length="159" mass="18560">MIGGGYSRRVSFLILRLRYRPKANIELSFAGEKDLRASTRFGQKRLYEILTAKHGGPELAYAPTSRNHLRRQPREYLENEFSRNRQRDLLRAGHRSRNASSTTDVLPRWFHGGDRFQKSWYWAKSFVPDAEVRYGAVNKLHQYSSANSASIPPEQRRSY</sequence>
<reference evidence="1" key="1">
    <citation type="submission" date="2021-01" db="EMBL/GenBank/DDBJ databases">
        <authorList>
            <consortium name="Genoscope - CEA"/>
            <person name="William W."/>
        </authorList>
    </citation>
    <scope>NUCLEOTIDE SEQUENCE</scope>
</reference>
<dbReference type="EMBL" id="HG994364">
    <property type="protein sequence ID" value="CAF2309095.1"/>
    <property type="molecule type" value="Genomic_DNA"/>
</dbReference>
<proteinExistence type="predicted"/>
<dbReference type="AlphaFoldDB" id="A0A817AZN7"/>